<dbReference type="Proteomes" id="UP001153332">
    <property type="component" value="Unassembled WGS sequence"/>
</dbReference>
<proteinExistence type="predicted"/>
<accession>A0ACC2K1T8</accession>
<organism evidence="1 2">
    <name type="scientific">Lasiodiplodia mahajangana</name>
    <dbReference type="NCBI Taxonomy" id="1108764"/>
    <lineage>
        <taxon>Eukaryota</taxon>
        <taxon>Fungi</taxon>
        <taxon>Dikarya</taxon>
        <taxon>Ascomycota</taxon>
        <taxon>Pezizomycotina</taxon>
        <taxon>Dothideomycetes</taxon>
        <taxon>Dothideomycetes incertae sedis</taxon>
        <taxon>Botryosphaeriales</taxon>
        <taxon>Botryosphaeriaceae</taxon>
        <taxon>Lasiodiplodia</taxon>
    </lineage>
</organism>
<dbReference type="EMBL" id="JAPUUL010000004">
    <property type="protein sequence ID" value="KAJ8133558.1"/>
    <property type="molecule type" value="Genomic_DNA"/>
</dbReference>
<sequence>MAAAMTMLSFEFRGPYSLPEWGKYLFTFSVPCVMMLAIVGLPFVGPGYPVHLSDQFGEASIPMSLLLDPKAAKAFTAMSVLVVIANPFLTLLAWLFVPLICLARREDGHWRGGIAISFYCFLNVVMVVVVILGEMVASTKPAFEEVLRRFPDLTLAEAQRNYNARIHGLRVGLAINFSVCLAISLVQIALVSFVTLIPSSMKVPRRYEPTIQGSAAHQREEEVPLLFSVMDNSSPVAGTIEELFQLHEARWMQSRRREEAAIHESLATNQTADNGSGDTEESNVSRTLENTYTGNTADGIHSYTPGEDTAIGREQSPTV</sequence>
<comment type="caution">
    <text evidence="1">The sequence shown here is derived from an EMBL/GenBank/DDBJ whole genome shotgun (WGS) entry which is preliminary data.</text>
</comment>
<reference evidence="1" key="1">
    <citation type="submission" date="2022-12" db="EMBL/GenBank/DDBJ databases">
        <title>Genome Sequence of Lasiodiplodia mahajangana.</title>
        <authorList>
            <person name="Buettner E."/>
        </authorList>
    </citation>
    <scope>NUCLEOTIDE SEQUENCE</scope>
    <source>
        <strain evidence="1">VT137</strain>
    </source>
</reference>
<evidence type="ECO:0000313" key="2">
    <source>
        <dbReference type="Proteomes" id="UP001153332"/>
    </source>
</evidence>
<protein>
    <submittedName>
        <fullName evidence="1">Uncharacterized protein</fullName>
    </submittedName>
</protein>
<keyword evidence="2" id="KW-1185">Reference proteome</keyword>
<name>A0ACC2K1T8_9PEZI</name>
<evidence type="ECO:0000313" key="1">
    <source>
        <dbReference type="EMBL" id="KAJ8133558.1"/>
    </source>
</evidence>
<gene>
    <name evidence="1" type="ORF">O1611_g52</name>
</gene>